<dbReference type="SUPFAM" id="SSF50998">
    <property type="entry name" value="Quinoprotein alcohol dehydrogenase-like"/>
    <property type="match status" value="1"/>
</dbReference>
<feature type="coiled-coil region" evidence="1">
    <location>
        <begin position="755"/>
        <end position="808"/>
    </location>
</feature>
<feature type="signal peptide" evidence="3">
    <location>
        <begin position="1"/>
        <end position="19"/>
    </location>
</feature>
<dbReference type="InterPro" id="IPR011047">
    <property type="entry name" value="Quinoprotein_ADH-like_sf"/>
</dbReference>
<accession>A0A1H6B8W2</accession>
<dbReference type="GO" id="GO:0006355">
    <property type="term" value="P:regulation of DNA-templated transcription"/>
    <property type="evidence" value="ECO:0007669"/>
    <property type="project" value="InterPro"/>
</dbReference>
<dbReference type="InterPro" id="IPR016032">
    <property type="entry name" value="Sig_transdc_resp-reg_C-effctor"/>
</dbReference>
<protein>
    <submittedName>
        <fullName evidence="4">Two component regulator propeller</fullName>
    </submittedName>
</protein>
<dbReference type="Pfam" id="PF07494">
    <property type="entry name" value="Reg_prop"/>
    <property type="match status" value="1"/>
</dbReference>
<keyword evidence="3" id="KW-0732">Signal</keyword>
<gene>
    <name evidence="4" type="ORF">SAMN05421847_2795</name>
</gene>
<dbReference type="InterPro" id="IPR015943">
    <property type="entry name" value="WD40/YVTN_repeat-like_dom_sf"/>
</dbReference>
<dbReference type="InterPro" id="IPR011110">
    <property type="entry name" value="Reg_prop"/>
</dbReference>
<dbReference type="EMBL" id="FNUS01000007">
    <property type="protein sequence ID" value="SEG57060.1"/>
    <property type="molecule type" value="Genomic_DNA"/>
</dbReference>
<keyword evidence="2" id="KW-0472">Membrane</keyword>
<evidence type="ECO:0000313" key="5">
    <source>
        <dbReference type="Proteomes" id="UP000236738"/>
    </source>
</evidence>
<organism evidence="4 5">
    <name type="scientific">Halpernia humi</name>
    <dbReference type="NCBI Taxonomy" id="493375"/>
    <lineage>
        <taxon>Bacteria</taxon>
        <taxon>Pseudomonadati</taxon>
        <taxon>Bacteroidota</taxon>
        <taxon>Flavobacteriia</taxon>
        <taxon>Flavobacteriales</taxon>
        <taxon>Weeksellaceae</taxon>
        <taxon>Chryseobacterium group</taxon>
        <taxon>Halpernia</taxon>
    </lineage>
</organism>
<dbReference type="InterPro" id="IPR036388">
    <property type="entry name" value="WH-like_DNA-bd_sf"/>
</dbReference>
<evidence type="ECO:0000256" key="1">
    <source>
        <dbReference type="SAM" id="Coils"/>
    </source>
</evidence>
<reference evidence="5" key="1">
    <citation type="submission" date="2016-10" db="EMBL/GenBank/DDBJ databases">
        <authorList>
            <person name="Varghese N."/>
            <person name="Submissions S."/>
        </authorList>
    </citation>
    <scope>NUCLEOTIDE SEQUENCE [LARGE SCALE GENOMIC DNA]</scope>
    <source>
        <strain evidence="5">DSM 21580</strain>
    </source>
</reference>
<evidence type="ECO:0000313" key="4">
    <source>
        <dbReference type="EMBL" id="SEG57060.1"/>
    </source>
</evidence>
<keyword evidence="5" id="KW-1185">Reference proteome</keyword>
<feature type="transmembrane region" description="Helical" evidence="2">
    <location>
        <begin position="707"/>
        <end position="729"/>
    </location>
</feature>
<dbReference type="Gene3D" id="2.130.10.10">
    <property type="entry name" value="YVTN repeat-like/Quinoprotein amine dehydrogenase"/>
    <property type="match status" value="1"/>
</dbReference>
<name>A0A1H6B8W2_9FLAO</name>
<dbReference type="Gene3D" id="1.10.10.10">
    <property type="entry name" value="Winged helix-like DNA-binding domain superfamily/Winged helix DNA-binding domain"/>
    <property type="match status" value="1"/>
</dbReference>
<proteinExistence type="predicted"/>
<keyword evidence="2" id="KW-1133">Transmembrane helix</keyword>
<dbReference type="SUPFAM" id="SSF69322">
    <property type="entry name" value="Tricorn protease domain 2"/>
    <property type="match status" value="1"/>
</dbReference>
<evidence type="ECO:0000256" key="3">
    <source>
        <dbReference type="SAM" id="SignalP"/>
    </source>
</evidence>
<feature type="chain" id="PRO_5009293461" evidence="3">
    <location>
        <begin position="20"/>
        <end position="913"/>
    </location>
</feature>
<dbReference type="GO" id="GO:0003677">
    <property type="term" value="F:DNA binding"/>
    <property type="evidence" value="ECO:0007669"/>
    <property type="project" value="InterPro"/>
</dbReference>
<keyword evidence="2" id="KW-0812">Transmembrane</keyword>
<dbReference type="AlphaFoldDB" id="A0A1H6B8W2"/>
<sequence length="913" mass="107295">MLKKYLKLFFIFLSLALQAQSYLLPFYQNFSKNDYSGENQNWSVAQDNFGNMFFANNHNILKYNGAFWQKLKYPKQTVIRSVFADGDRLYCGSYKEFGYWKADENLEYKYHSLTENKNLFSKQSSEEIWKIFKFGNKIYFQSFNTIYILDSGKIKIIPLPETITFAYVVGNEILISGVSGAIYQLKNDKITLKYRFPELSNKIIHSIKNVNNQLWIFTLKYGVFVLKDKTLVTLSSPLNKILKESLINNVLQISSNQLLIGTVNNGLIEYDLATQFYKIINHSLGLMNNSVLAIFQDKEKNIWLGLDNGIAYLEFNSPYKIMTDLSGKLGSVYSLKYHDKEFLLASNHGLYRFNDNELQKIPNAEGQMWDIFPFENQFICGGNDGTYIYKNQQSTKLNNNSGTDFQALGIPNYYVQSSYIGVFLYEYKNGNWTWKKINYPNRPIKKISTIHKNIIFALDFQKGIYAIKYDNDLKSFATTNITEKSNLKEDYHCSLVELNANVYFLVDKIFYQYNPITEKLEKNQLLNNQFKNTLEVYNISDKEWFLINDIGAFLVKYKDGKFLSIPIQEKYYRGKLIPNFVDFDKSSDTVFITLDDGFFLINPHHISDKKAKLQYQIKIEDSVFNVKKNIPFQHKQLFLNVLSGYYGDNAPVLYYSLDNDLAPILIKNNQINLSHLNSGRYEIKIYQNIQNKIQQIDKVDIKIASPWYFSWWMILFYILFLFFGIYIYFNVQHIKTKQKIKLIEEENKHLHEMEMLEKKKELEKAQISLEKHKIETDYNLKSSELASKALLLAKYNRLEDDINSLVSKSEDEDLKKKLKRMINQNKSKKEWEVFEANINIVHNDFIKRLIKAHPNLTPKDIQLSVFLRMNLSSKEIAPLFSITYRGVEIHRYRLRKKMNLDSQVNLSKYMISF</sequence>
<keyword evidence="1" id="KW-0175">Coiled coil</keyword>
<evidence type="ECO:0000256" key="2">
    <source>
        <dbReference type="SAM" id="Phobius"/>
    </source>
</evidence>
<dbReference type="Proteomes" id="UP000236738">
    <property type="component" value="Unassembled WGS sequence"/>
</dbReference>
<dbReference type="SUPFAM" id="SSF46894">
    <property type="entry name" value="C-terminal effector domain of the bipartite response regulators"/>
    <property type="match status" value="1"/>
</dbReference>